<feature type="domain" description="VOC" evidence="1">
    <location>
        <begin position="8"/>
        <end position="117"/>
    </location>
</feature>
<dbReference type="InterPro" id="IPR004360">
    <property type="entry name" value="Glyas_Fos-R_dOase_dom"/>
</dbReference>
<accession>A0ABU0IRZ3</accession>
<sequence length="124" mass="13561">MPFRRSGLIDRLHIHTRDVAAAKRFYRAVMGALGVPVVEGEDFFFADQLWIDAGERTGHVHLAFNAADPEMVDRFQQAGLAAGGRSNASPEDAGFHPGHYAVRLMDPDGNLIEAVWRGCLSPCA</sequence>
<dbReference type="Proteomes" id="UP001228905">
    <property type="component" value="Unassembled WGS sequence"/>
</dbReference>
<evidence type="ECO:0000313" key="3">
    <source>
        <dbReference type="Proteomes" id="UP001228905"/>
    </source>
</evidence>
<dbReference type="PROSITE" id="PS51819">
    <property type="entry name" value="VOC"/>
    <property type="match status" value="1"/>
</dbReference>
<organism evidence="2 3">
    <name type="scientific">Caulobacter ginsengisoli</name>
    <dbReference type="NCBI Taxonomy" id="400775"/>
    <lineage>
        <taxon>Bacteria</taxon>
        <taxon>Pseudomonadati</taxon>
        <taxon>Pseudomonadota</taxon>
        <taxon>Alphaproteobacteria</taxon>
        <taxon>Caulobacterales</taxon>
        <taxon>Caulobacteraceae</taxon>
        <taxon>Caulobacter</taxon>
    </lineage>
</organism>
<proteinExistence type="predicted"/>
<dbReference type="Gene3D" id="3.10.180.10">
    <property type="entry name" value="2,3-Dihydroxybiphenyl 1,2-Dioxygenase, domain 1"/>
    <property type="match status" value="1"/>
</dbReference>
<evidence type="ECO:0000313" key="2">
    <source>
        <dbReference type="EMBL" id="MDQ0464780.1"/>
    </source>
</evidence>
<dbReference type="PANTHER" id="PTHR35006">
    <property type="entry name" value="GLYOXALASE FAMILY PROTEIN (AFU_ORTHOLOGUE AFUA_5G14830)"/>
    <property type="match status" value="1"/>
</dbReference>
<evidence type="ECO:0000259" key="1">
    <source>
        <dbReference type="PROSITE" id="PS51819"/>
    </source>
</evidence>
<name>A0ABU0IRZ3_9CAUL</name>
<dbReference type="EMBL" id="JAUSVS010000004">
    <property type="protein sequence ID" value="MDQ0464780.1"/>
    <property type="molecule type" value="Genomic_DNA"/>
</dbReference>
<gene>
    <name evidence="2" type="ORF">QO010_002564</name>
</gene>
<keyword evidence="3" id="KW-1185">Reference proteome</keyword>
<reference evidence="2 3" key="1">
    <citation type="submission" date="2023-07" db="EMBL/GenBank/DDBJ databases">
        <title>Genomic Encyclopedia of Type Strains, Phase IV (KMG-IV): sequencing the most valuable type-strain genomes for metagenomic binning, comparative biology and taxonomic classification.</title>
        <authorList>
            <person name="Goeker M."/>
        </authorList>
    </citation>
    <scope>NUCLEOTIDE SEQUENCE [LARGE SCALE GENOMIC DNA]</scope>
    <source>
        <strain evidence="2 3">DSM 18695</strain>
    </source>
</reference>
<dbReference type="SUPFAM" id="SSF54593">
    <property type="entry name" value="Glyoxalase/Bleomycin resistance protein/Dihydroxybiphenyl dioxygenase"/>
    <property type="match status" value="1"/>
</dbReference>
<dbReference type="PANTHER" id="PTHR35006:SF2">
    <property type="entry name" value="GLYOXALASE FAMILY PROTEIN (AFU_ORTHOLOGUE AFUA_5G14830)"/>
    <property type="match status" value="1"/>
</dbReference>
<dbReference type="Pfam" id="PF00903">
    <property type="entry name" value="Glyoxalase"/>
    <property type="match status" value="1"/>
</dbReference>
<comment type="caution">
    <text evidence="2">The sequence shown here is derived from an EMBL/GenBank/DDBJ whole genome shotgun (WGS) entry which is preliminary data.</text>
</comment>
<dbReference type="InterPro" id="IPR029068">
    <property type="entry name" value="Glyas_Bleomycin-R_OHBP_Dase"/>
</dbReference>
<dbReference type="InterPro" id="IPR037523">
    <property type="entry name" value="VOC_core"/>
</dbReference>
<protein>
    <submittedName>
        <fullName evidence="2">Catechol 2,3-dioxygenase-like lactoylglutathione lyase family enzyme</fullName>
    </submittedName>
</protein>
<dbReference type="RefSeq" id="WP_307349685.1">
    <property type="nucleotide sequence ID" value="NZ_JAUSVS010000004.1"/>
</dbReference>